<dbReference type="AlphaFoldDB" id="E8U9B1"/>
<keyword evidence="3" id="KW-1185">Reference proteome</keyword>
<dbReference type="PANTHER" id="PTHR33434">
    <property type="entry name" value="DEGV DOMAIN-CONTAINING PROTEIN DR_1986-RELATED"/>
    <property type="match status" value="1"/>
</dbReference>
<evidence type="ECO:0000256" key="1">
    <source>
        <dbReference type="ARBA" id="ARBA00023121"/>
    </source>
</evidence>
<dbReference type="Proteomes" id="UP000008635">
    <property type="component" value="Chromosome"/>
</dbReference>
<dbReference type="InterPro" id="IPR050270">
    <property type="entry name" value="DegV_domain_contain"/>
</dbReference>
<organism evidence="2 3">
    <name type="scientific">Deinococcus maricopensis (strain DSM 21211 / LMG 22137 / NRRL B-23946 / LB-34)</name>
    <dbReference type="NCBI Taxonomy" id="709986"/>
    <lineage>
        <taxon>Bacteria</taxon>
        <taxon>Thermotogati</taxon>
        <taxon>Deinococcota</taxon>
        <taxon>Deinococci</taxon>
        <taxon>Deinococcales</taxon>
        <taxon>Deinococcaceae</taxon>
        <taxon>Deinococcus</taxon>
    </lineage>
</organism>
<dbReference type="STRING" id="709986.Deima_2005"/>
<dbReference type="eggNOG" id="COG1307">
    <property type="taxonomic scope" value="Bacteria"/>
</dbReference>
<evidence type="ECO:0000313" key="2">
    <source>
        <dbReference type="EMBL" id="ADV67650.1"/>
    </source>
</evidence>
<dbReference type="PANTHER" id="PTHR33434:SF2">
    <property type="entry name" value="FATTY ACID-BINDING PROTEIN TM_1468"/>
    <property type="match status" value="1"/>
</dbReference>
<keyword evidence="1" id="KW-0446">Lipid-binding</keyword>
<dbReference type="EMBL" id="CP002454">
    <property type="protein sequence ID" value="ADV67650.1"/>
    <property type="molecule type" value="Genomic_DNA"/>
</dbReference>
<dbReference type="InterPro" id="IPR043168">
    <property type="entry name" value="DegV_C"/>
</dbReference>
<reference evidence="2 3" key="1">
    <citation type="journal article" date="2011" name="Stand. Genomic Sci.">
        <title>Complete genome sequence of Deinococcus maricopensis type strain (LB-34).</title>
        <authorList>
            <person name="Pukall R."/>
            <person name="Zeytun A."/>
            <person name="Lucas S."/>
            <person name="Lapidus A."/>
            <person name="Hammon N."/>
            <person name="Deshpande S."/>
            <person name="Nolan M."/>
            <person name="Cheng J.F."/>
            <person name="Pitluck S."/>
            <person name="Liolios K."/>
            <person name="Pagani I."/>
            <person name="Mikhailova N."/>
            <person name="Ivanova N."/>
            <person name="Mavromatis K."/>
            <person name="Pati A."/>
            <person name="Tapia R."/>
            <person name="Han C."/>
            <person name="Goodwin L."/>
            <person name="Chen A."/>
            <person name="Palaniappan K."/>
            <person name="Land M."/>
            <person name="Hauser L."/>
            <person name="Chang Y.J."/>
            <person name="Jeffries C.D."/>
            <person name="Brambilla E.M."/>
            <person name="Rohde M."/>
            <person name="Goker M."/>
            <person name="Detter J.C."/>
            <person name="Woyke T."/>
            <person name="Bristow J."/>
            <person name="Eisen J.A."/>
            <person name="Markowitz V."/>
            <person name="Hugenholtz P."/>
            <person name="Kyrpides N.C."/>
            <person name="Klenk H.P."/>
        </authorList>
    </citation>
    <scope>NUCLEOTIDE SEQUENCE [LARGE SCALE GENOMIC DNA]</scope>
    <source>
        <strain evidence="3">DSM 21211 / LMG 22137 / NRRL B-23946 / LB-34</strain>
    </source>
</reference>
<dbReference type="Gene3D" id="3.40.50.10170">
    <property type="match status" value="1"/>
</dbReference>
<accession>E8U9B1</accession>
<dbReference type="RefSeq" id="WP_013557155.1">
    <property type="nucleotide sequence ID" value="NC_014958.1"/>
</dbReference>
<dbReference type="Gene3D" id="3.30.1180.10">
    <property type="match status" value="1"/>
</dbReference>
<name>E8U9B1_DEIML</name>
<proteinExistence type="predicted"/>
<sequence length="281" mass="30744">MIAVVTDSTCDLSPAQLQEQGVTVVPLHVQVGDQQFLDWVELDPDDLYRRMEQGQSASTRPPSAETFADIYRQLLTTHQHVVSLHISAQLSETLQHARQAAQHLGAEDRITIIDSGVTTAPLAELVLRAAHTARTTENPRDVVTAVTRARSRMHAEFTVTDLEYLRRGGRLSRAGEFMANLLNIRPVLTFDDGRIVPARRVRGKGATQDMIARMTERFGNTPINVTIAIAGRDKDRINELRLALSNSSLNIAQGRVQLIGAVTGAHVGPGTYGFQAVPADA</sequence>
<evidence type="ECO:0000313" key="3">
    <source>
        <dbReference type="Proteomes" id="UP000008635"/>
    </source>
</evidence>
<dbReference type="PROSITE" id="PS51482">
    <property type="entry name" value="DEGV"/>
    <property type="match status" value="1"/>
</dbReference>
<dbReference type="OrthoDB" id="9775494at2"/>
<dbReference type="NCBIfam" id="TIGR00762">
    <property type="entry name" value="DegV"/>
    <property type="match status" value="1"/>
</dbReference>
<dbReference type="Pfam" id="PF02645">
    <property type="entry name" value="DegV"/>
    <property type="match status" value="1"/>
</dbReference>
<dbReference type="SUPFAM" id="SSF82549">
    <property type="entry name" value="DAK1/DegV-like"/>
    <property type="match status" value="1"/>
</dbReference>
<dbReference type="KEGG" id="dmr:Deima_2005"/>
<dbReference type="InterPro" id="IPR003797">
    <property type="entry name" value="DegV"/>
</dbReference>
<dbReference type="GO" id="GO:0008289">
    <property type="term" value="F:lipid binding"/>
    <property type="evidence" value="ECO:0007669"/>
    <property type="project" value="UniProtKB-KW"/>
</dbReference>
<gene>
    <name evidence="2" type="ordered locus">Deima_2005</name>
</gene>
<protein>
    <submittedName>
        <fullName evidence="2">DegV family protein</fullName>
    </submittedName>
</protein>
<dbReference type="HOGENOM" id="CLU_048251_0_1_0"/>
<reference evidence="3" key="2">
    <citation type="submission" date="2011-01" db="EMBL/GenBank/DDBJ databases">
        <title>The complete genome of Deinococcus maricopensis DSM 21211.</title>
        <authorList>
            <consortium name="US DOE Joint Genome Institute (JGI-PGF)"/>
            <person name="Lucas S."/>
            <person name="Copeland A."/>
            <person name="Lapidus A."/>
            <person name="Goodwin L."/>
            <person name="Pitluck S."/>
            <person name="Kyrpides N."/>
            <person name="Mavromatis K."/>
            <person name="Pagani I."/>
            <person name="Ivanova N."/>
            <person name="Ovchinnikova G."/>
            <person name="Zeytun A."/>
            <person name="Detter J.C."/>
            <person name="Han C."/>
            <person name="Land M."/>
            <person name="Hauser L."/>
            <person name="Markowitz V."/>
            <person name="Cheng J.-F."/>
            <person name="Hugenholtz P."/>
            <person name="Woyke T."/>
            <person name="Wu D."/>
            <person name="Pukall R."/>
            <person name="Gehrich-Schroeter G."/>
            <person name="Brambilla E."/>
            <person name="Klenk H.-P."/>
            <person name="Eisen J.A."/>
        </authorList>
    </citation>
    <scope>NUCLEOTIDE SEQUENCE [LARGE SCALE GENOMIC DNA]</scope>
    <source>
        <strain evidence="3">DSM 21211 / LMG 22137 / NRRL B-23946 / LB-34</strain>
    </source>
</reference>